<keyword evidence="1" id="KW-0732">Signal</keyword>
<keyword evidence="4" id="KW-1185">Reference proteome</keyword>
<feature type="chain" id="PRO_5011508491" evidence="1">
    <location>
        <begin position="22"/>
        <end position="564"/>
    </location>
</feature>
<dbReference type="OrthoDB" id="9811416at2"/>
<protein>
    <submittedName>
        <fullName evidence="3">Outer membrane protein assembly factor BamA</fullName>
    </submittedName>
</protein>
<dbReference type="Gene3D" id="2.40.160.50">
    <property type="entry name" value="membrane protein fhac: a member of the omp85/tpsb transporter family"/>
    <property type="match status" value="1"/>
</dbReference>
<dbReference type="EMBL" id="FOAB01000007">
    <property type="protein sequence ID" value="SEL98455.1"/>
    <property type="molecule type" value="Genomic_DNA"/>
</dbReference>
<dbReference type="Proteomes" id="UP000198521">
    <property type="component" value="Unassembled WGS sequence"/>
</dbReference>
<evidence type="ECO:0000313" key="4">
    <source>
        <dbReference type="Proteomes" id="UP000198521"/>
    </source>
</evidence>
<feature type="signal peptide" evidence="1">
    <location>
        <begin position="1"/>
        <end position="21"/>
    </location>
</feature>
<sequence>MKTPTSYIFLLFIAIHSFCNAQNTILNLTIQGIDSTETSKIDSTEYTKTFKNFIDLKTEVVKTQKTLLQLGYLDSQLLELKKTSDSSFVSTFELNKKYKNITIHYNKNSIPIRALKQISTKVTDKHFSIPLKRTEEVLQFLTNFFVDQGNTFSNLSLTDIKKDNDNIIAKLINSTSNKRTIDDIIIKGYSKFPYSYLKYNSRIRKGATFNKNDILKKSLTIDNLGFAKSIKAPEVLFGKDSTKVYLYLKKKTANSFDGFLGFSTDTESGNLELNGYLDLKLINNLNFGEKLNLIYKSDGNEQQRFQANISLPYILKTPIGIEAGIEIFKKDSSFLITEQNIDINYLINNKDKISVGYSSISSNNLLDNPQPLLNINDYNSSFFTLSFNHTLRQNKNLFPIKNSYSLRTELGSRNTENNKTTQIKSNLSLSYIFELNQRNSISLKNSAAIIFSDDLFVNELFRFGGINSIRGFEENSINASLFNVLNTEYQYTLSPNLYIHSIIDYSYFEDETNKISDNLTSFGIGIGLNTQTGLFRIIFANGKNSDSNFKFSNTKVHISLNAIF</sequence>
<dbReference type="RefSeq" id="WP_091411350.1">
    <property type="nucleotide sequence ID" value="NZ_FOAB01000007.1"/>
</dbReference>
<reference evidence="3 4" key="1">
    <citation type="submission" date="2016-10" db="EMBL/GenBank/DDBJ databases">
        <authorList>
            <person name="de Groot N.N."/>
        </authorList>
    </citation>
    <scope>NUCLEOTIDE SEQUENCE [LARGE SCALE GENOMIC DNA]</scope>
    <source>
        <strain evidence="3 4">DSM 25232</strain>
    </source>
</reference>
<organism evidence="3 4">
    <name type="scientific">Aquimarina amphilecti</name>
    <dbReference type="NCBI Taxonomy" id="1038014"/>
    <lineage>
        <taxon>Bacteria</taxon>
        <taxon>Pseudomonadati</taxon>
        <taxon>Bacteroidota</taxon>
        <taxon>Flavobacteriia</taxon>
        <taxon>Flavobacteriales</taxon>
        <taxon>Flavobacteriaceae</taxon>
        <taxon>Aquimarina</taxon>
    </lineage>
</organism>
<dbReference type="InterPro" id="IPR005565">
    <property type="entry name" value="Hemolysn_activator_HlyB_C"/>
</dbReference>
<dbReference type="AlphaFoldDB" id="A0A1H7UNX4"/>
<dbReference type="Pfam" id="PF03865">
    <property type="entry name" value="ShlB"/>
    <property type="match status" value="1"/>
</dbReference>
<proteinExistence type="predicted"/>
<dbReference type="STRING" id="1038014.SAMN04487910_3806"/>
<gene>
    <name evidence="3" type="ORF">SAMN04487910_3806</name>
</gene>
<accession>A0A1H7UNX4</accession>
<evidence type="ECO:0000313" key="3">
    <source>
        <dbReference type="EMBL" id="SEL98455.1"/>
    </source>
</evidence>
<name>A0A1H7UNX4_AQUAM</name>
<feature type="domain" description="Haemolysin activator HlyB C-terminal" evidence="2">
    <location>
        <begin position="348"/>
        <end position="526"/>
    </location>
</feature>
<evidence type="ECO:0000256" key="1">
    <source>
        <dbReference type="SAM" id="SignalP"/>
    </source>
</evidence>
<evidence type="ECO:0000259" key="2">
    <source>
        <dbReference type="Pfam" id="PF03865"/>
    </source>
</evidence>